<name>A0AAD0TW88_9GAMM</name>
<keyword evidence="1" id="KW-0378">Hydrolase</keyword>
<evidence type="ECO:0000313" key="1">
    <source>
        <dbReference type="EMBL" id="AYM85595.1"/>
    </source>
</evidence>
<dbReference type="EMBL" id="CP033065">
    <property type="protein sequence ID" value="AYM85595.1"/>
    <property type="molecule type" value="Genomic_DNA"/>
</dbReference>
<dbReference type="RefSeq" id="WP_121636958.1">
    <property type="nucleotide sequence ID" value="NZ_CP033065.1"/>
</dbReference>
<reference evidence="1 2" key="1">
    <citation type="submission" date="2018-10" db="EMBL/GenBank/DDBJ databases">
        <title>Complete Genome Sequence and Transcriptomic Profiles of a Marine Bacterium, Pseudoalteromonas agarivorans Hao 2018.</title>
        <authorList>
            <person name="Hao L."/>
        </authorList>
    </citation>
    <scope>NUCLEOTIDE SEQUENCE [LARGE SCALE GENOMIC DNA]</scope>
    <source>
        <strain evidence="1 2">Hao 2018</strain>
    </source>
</reference>
<accession>A0AAD0TW88</accession>
<organism evidence="1 2">
    <name type="scientific">Pseudoalteromonas agarivorans</name>
    <dbReference type="NCBI Taxonomy" id="176102"/>
    <lineage>
        <taxon>Bacteria</taxon>
        <taxon>Pseudomonadati</taxon>
        <taxon>Pseudomonadota</taxon>
        <taxon>Gammaproteobacteria</taxon>
        <taxon>Alteromonadales</taxon>
        <taxon>Pseudoalteromonadaceae</taxon>
        <taxon>Pseudoalteromonas</taxon>
    </lineage>
</organism>
<dbReference type="Proteomes" id="UP000279995">
    <property type="component" value="Chromosome I"/>
</dbReference>
<proteinExistence type="predicted"/>
<dbReference type="GO" id="GO:0016787">
    <property type="term" value="F:hydrolase activity"/>
    <property type="evidence" value="ECO:0007669"/>
    <property type="project" value="UniProtKB-KW"/>
</dbReference>
<dbReference type="AlphaFoldDB" id="A0AAD0TW88"/>
<evidence type="ECO:0000313" key="2">
    <source>
        <dbReference type="Proteomes" id="UP000279995"/>
    </source>
</evidence>
<gene>
    <name evidence="1" type="ORF">D9T18_02230</name>
</gene>
<sequence>MESIADPKVSQARFSSFGTSFMGPTLSFFSQNLVKSTSKNTTLFFLAREGYWLEKAYQKYLSGDASQRNSQYLLVSRAFLFKLLLSDSRSYEYSLKSNFTGSFFDLMRTRFLLSNHEIEQVFDTDITQELVYLPEDRKKIIATLTDHKTQLDNVIAPIKKPYLAYLASLGVISQSTLHLVDLGYSGTIQSLLTILLNKDTVGHYLISSRPGEHLIADNTVKMKGYLKEGVKLGDGYLPLDRSMFLESLLTAPFGQFRGIRFNGLDNKKFDFYYGRKVSSQRYFYELEQVMQGALEYCFLSGKNAIEFSANELELLLNNYLSKPNMIPRCTKHIFDIDDDVTGNGTVNALQFFGLTS</sequence>
<protein>
    <submittedName>
        <fullName evidence="1">HAD family hydrolase</fullName>
    </submittedName>
</protein>